<keyword evidence="6" id="KW-0408">Iron</keyword>
<comment type="similarity">
    <text evidence="2">Belongs to the cytochrome P450 family.</text>
</comment>
<sequence>MAELLSRRRSHQGKRNMTLSSANLSLDPMQISPFWDADAHQRLAAFADIRKHGDGVQYLEGADGSGAWSLTSYQAVRTVSRDPQTFSNTQGFSLDDLPQHLLEMLGSIIAMDGPKHRNHRRLVQVAFSPRAIRQMTDYVGILTDSIIDNIRQTRTFDFVETVGAHLPFQVISDLLDIPVDDRGRLRELIDLILGVNDSDVSDVATSLNAAAEFFNYTIDLGKQRQAHPGDDITSQLMNAEVDGNRLTPIEFGSFVILLAAAGNDTTRTGLSWAMSLLSANPDQKRNLAQNFEELNNNAIEEILRWSSPVLHMRRTATTDTQLGEHIIKKGAKVVLWYLAANHDPTVFTDPHTFDIHRHNAREHVAFGAGGPHHCLGSGLARMEMRVVLEKLLTSFPDIRASAEPEVLRSQFVHGIKTLPCTVD</sequence>
<dbReference type="RefSeq" id="WP_308484598.1">
    <property type="nucleotide sequence ID" value="NZ_OY726398.1"/>
</dbReference>
<dbReference type="InterPro" id="IPR001128">
    <property type="entry name" value="Cyt_P450"/>
</dbReference>
<dbReference type="CDD" id="cd11033">
    <property type="entry name" value="CYP142-like"/>
    <property type="match status" value="1"/>
</dbReference>
<protein>
    <submittedName>
        <fullName evidence="9">Cytochrome P450</fullName>
    </submittedName>
</protein>
<dbReference type="PANTHER" id="PTHR46696">
    <property type="entry name" value="P450, PUTATIVE (EUROFUNG)-RELATED"/>
    <property type="match status" value="1"/>
</dbReference>
<keyword evidence="4" id="KW-0479">Metal-binding</keyword>
<accession>A0ABM9M3Y7</accession>
<dbReference type="SUPFAM" id="SSF48264">
    <property type="entry name" value="Cytochrome P450"/>
    <property type="match status" value="1"/>
</dbReference>
<evidence type="ECO:0000256" key="1">
    <source>
        <dbReference type="ARBA" id="ARBA00001971"/>
    </source>
</evidence>
<dbReference type="PANTHER" id="PTHR46696:SF4">
    <property type="entry name" value="BIOTIN BIOSYNTHESIS CYTOCHROME P450"/>
    <property type="match status" value="1"/>
</dbReference>
<dbReference type="InterPro" id="IPR036396">
    <property type="entry name" value="Cyt_P450_sf"/>
</dbReference>
<name>A0ABM9M3Y7_9MYCO</name>
<dbReference type="PRINTS" id="PR00359">
    <property type="entry name" value="BP450"/>
</dbReference>
<dbReference type="InterPro" id="IPR002397">
    <property type="entry name" value="Cyt_P450_B"/>
</dbReference>
<evidence type="ECO:0000256" key="3">
    <source>
        <dbReference type="ARBA" id="ARBA00022617"/>
    </source>
</evidence>
<comment type="cofactor">
    <cofactor evidence="1">
        <name>heme</name>
        <dbReference type="ChEBI" id="CHEBI:30413"/>
    </cofactor>
</comment>
<feature type="region of interest" description="Disordered" evidence="8">
    <location>
        <begin position="1"/>
        <end position="21"/>
    </location>
</feature>
<gene>
    <name evidence="9" type="ORF">MU0102_003884</name>
</gene>
<evidence type="ECO:0000256" key="2">
    <source>
        <dbReference type="ARBA" id="ARBA00010617"/>
    </source>
</evidence>
<keyword evidence="3" id="KW-0349">Heme</keyword>
<reference evidence="9 10" key="1">
    <citation type="submission" date="2023-08" db="EMBL/GenBank/DDBJ databases">
        <authorList>
            <person name="Folkvardsen B D."/>
            <person name="Norman A."/>
        </authorList>
    </citation>
    <scope>NUCLEOTIDE SEQUENCE [LARGE SCALE GENOMIC DNA]</scope>
    <source>
        <strain evidence="9 10">Mu0102</strain>
    </source>
</reference>
<keyword evidence="10" id="KW-1185">Reference proteome</keyword>
<proteinExistence type="inferred from homology"/>
<dbReference type="Pfam" id="PF00067">
    <property type="entry name" value="p450"/>
    <property type="match status" value="1"/>
</dbReference>
<evidence type="ECO:0000256" key="6">
    <source>
        <dbReference type="ARBA" id="ARBA00023004"/>
    </source>
</evidence>
<keyword evidence="7" id="KW-0503">Monooxygenase</keyword>
<dbReference type="EMBL" id="OY726398">
    <property type="protein sequence ID" value="CAJ1509868.1"/>
    <property type="molecule type" value="Genomic_DNA"/>
</dbReference>
<dbReference type="Gene3D" id="1.10.630.10">
    <property type="entry name" value="Cytochrome P450"/>
    <property type="match status" value="1"/>
</dbReference>
<evidence type="ECO:0000256" key="4">
    <source>
        <dbReference type="ARBA" id="ARBA00022723"/>
    </source>
</evidence>
<evidence type="ECO:0000256" key="8">
    <source>
        <dbReference type="SAM" id="MobiDB-lite"/>
    </source>
</evidence>
<evidence type="ECO:0000256" key="5">
    <source>
        <dbReference type="ARBA" id="ARBA00023002"/>
    </source>
</evidence>
<keyword evidence="5" id="KW-0560">Oxidoreductase</keyword>
<dbReference type="PRINTS" id="PR00385">
    <property type="entry name" value="P450"/>
</dbReference>
<organism evidence="9 10">
    <name type="scientific">[Mycobacterium] holstebronense</name>
    <dbReference type="NCBI Taxonomy" id="3064288"/>
    <lineage>
        <taxon>Bacteria</taxon>
        <taxon>Bacillati</taxon>
        <taxon>Actinomycetota</taxon>
        <taxon>Actinomycetes</taxon>
        <taxon>Mycobacteriales</taxon>
        <taxon>Mycobacteriaceae</taxon>
        <taxon>Mycolicibacterium</taxon>
    </lineage>
</organism>
<evidence type="ECO:0000256" key="7">
    <source>
        <dbReference type="ARBA" id="ARBA00023033"/>
    </source>
</evidence>
<evidence type="ECO:0000313" key="10">
    <source>
        <dbReference type="Proteomes" id="UP001190464"/>
    </source>
</evidence>
<dbReference type="Proteomes" id="UP001190464">
    <property type="component" value="Chromosome"/>
</dbReference>
<evidence type="ECO:0000313" key="9">
    <source>
        <dbReference type="EMBL" id="CAJ1509868.1"/>
    </source>
</evidence>